<dbReference type="RefSeq" id="WP_171193625.1">
    <property type="nucleotide sequence ID" value="NZ_CP061032.1"/>
</dbReference>
<evidence type="ECO:0000313" key="1">
    <source>
        <dbReference type="EMBL" id="QNP90920.1"/>
    </source>
</evidence>
<gene>
    <name evidence="1" type="ORF">IAU68_03915</name>
</gene>
<dbReference type="AlphaFoldDB" id="A0A7H0K0V4"/>
<dbReference type="EMBL" id="CP061032">
    <property type="protein sequence ID" value="QNP90920.1"/>
    <property type="molecule type" value="Genomic_DNA"/>
</dbReference>
<evidence type="ECO:0000313" key="2">
    <source>
        <dbReference type="Proteomes" id="UP000516235"/>
    </source>
</evidence>
<name>A0A7H0K0V4_9CORY</name>
<dbReference type="KEGG" id="cluj:IAU68_03915"/>
<protein>
    <submittedName>
        <fullName evidence="1">Uncharacterized protein</fullName>
    </submittedName>
</protein>
<dbReference type="Proteomes" id="UP000516235">
    <property type="component" value="Chromosome"/>
</dbReference>
<proteinExistence type="predicted"/>
<sequence length="69" mass="7670">MVVFDWAQEARAHQDWFLAGDEVHYNANGNDERAKRFADALATAFPQGIDMADVPMNAEVSSDGTRREG</sequence>
<accession>A0A7H0K0V4</accession>
<organism evidence="1 2">
    <name type="scientific">Corynebacterium lujinxingii</name>
    <dbReference type="NCBI Taxonomy" id="2763010"/>
    <lineage>
        <taxon>Bacteria</taxon>
        <taxon>Bacillati</taxon>
        <taxon>Actinomycetota</taxon>
        <taxon>Actinomycetes</taxon>
        <taxon>Mycobacteriales</taxon>
        <taxon>Corynebacteriaceae</taxon>
        <taxon>Corynebacterium</taxon>
    </lineage>
</organism>
<reference evidence="1 2" key="1">
    <citation type="submission" date="2020-08" db="EMBL/GenBank/DDBJ databases">
        <title>novel species in genus Corynebacterium.</title>
        <authorList>
            <person name="Zhang G."/>
        </authorList>
    </citation>
    <scope>NUCLEOTIDE SEQUENCE [LARGE SCALE GENOMIC DNA]</scope>
    <source>
        <strain evidence="2">zg-917</strain>
    </source>
</reference>